<proteinExistence type="inferred from homology"/>
<feature type="domain" description="Aromatic amino acid beta-eliminating lyase/threonine aldolase" evidence="8">
    <location>
        <begin position="10"/>
        <end position="294"/>
    </location>
</feature>
<dbReference type="GO" id="GO:0017000">
    <property type="term" value="P:antibiotic biosynthetic process"/>
    <property type="evidence" value="ECO:0007669"/>
    <property type="project" value="UniProtKB-KW"/>
</dbReference>
<evidence type="ECO:0000256" key="2">
    <source>
        <dbReference type="ARBA" id="ARBA00006966"/>
    </source>
</evidence>
<dbReference type="Gene3D" id="3.90.1150.10">
    <property type="entry name" value="Aspartate Aminotransferase, domain 1"/>
    <property type="match status" value="1"/>
</dbReference>
<dbReference type="InterPro" id="IPR015424">
    <property type="entry name" value="PyrdxlP-dep_Trfase"/>
</dbReference>
<keyword evidence="5" id="KW-0456">Lyase</keyword>
<dbReference type="GO" id="GO:0006545">
    <property type="term" value="P:glycine biosynthetic process"/>
    <property type="evidence" value="ECO:0007669"/>
    <property type="project" value="TreeGrafter"/>
</dbReference>
<dbReference type="GO" id="GO:0005829">
    <property type="term" value="C:cytosol"/>
    <property type="evidence" value="ECO:0007669"/>
    <property type="project" value="TreeGrafter"/>
</dbReference>
<dbReference type="InterPro" id="IPR015422">
    <property type="entry name" value="PyrdxlP-dep_Trfase_small"/>
</dbReference>
<name>A0A193BUH5_AMYOR</name>
<evidence type="ECO:0000313" key="9">
    <source>
        <dbReference type="EMBL" id="ANN15824.1"/>
    </source>
</evidence>
<dbReference type="AlphaFoldDB" id="A0A193BUH5"/>
<dbReference type="Proteomes" id="UP000093695">
    <property type="component" value="Chromosome"/>
</dbReference>
<keyword evidence="3" id="KW-0663">Pyridoxal phosphate</keyword>
<evidence type="ECO:0000259" key="8">
    <source>
        <dbReference type="Pfam" id="PF01212"/>
    </source>
</evidence>
<evidence type="ECO:0000256" key="1">
    <source>
        <dbReference type="ARBA" id="ARBA00001933"/>
    </source>
</evidence>
<dbReference type="KEGG" id="aori:SD37_09300"/>
<dbReference type="InterPro" id="IPR001597">
    <property type="entry name" value="ArAA_b-elim_lyase/Thr_aldolase"/>
</dbReference>
<dbReference type="PANTHER" id="PTHR48097">
    <property type="entry name" value="L-THREONINE ALDOLASE-RELATED"/>
    <property type="match status" value="1"/>
</dbReference>
<evidence type="ECO:0000256" key="7">
    <source>
        <dbReference type="SAM" id="MobiDB-lite"/>
    </source>
</evidence>
<protein>
    <submittedName>
        <fullName evidence="9">Threonine aldolase</fullName>
    </submittedName>
</protein>
<evidence type="ECO:0000256" key="5">
    <source>
        <dbReference type="ARBA" id="ARBA00023239"/>
    </source>
</evidence>
<accession>A0A193BUH5</accession>
<comment type="cofactor">
    <cofactor evidence="1">
        <name>pyridoxal 5'-phosphate</name>
        <dbReference type="ChEBI" id="CHEBI:597326"/>
    </cofactor>
</comment>
<keyword evidence="4" id="KW-0045">Antibiotic biosynthesis</keyword>
<organism evidence="9 10">
    <name type="scientific">Amycolatopsis orientalis</name>
    <name type="common">Nocardia orientalis</name>
    <dbReference type="NCBI Taxonomy" id="31958"/>
    <lineage>
        <taxon>Bacteria</taxon>
        <taxon>Bacillati</taxon>
        <taxon>Actinomycetota</taxon>
        <taxon>Actinomycetes</taxon>
        <taxon>Pseudonocardiales</taxon>
        <taxon>Pseudonocardiaceae</taxon>
        <taxon>Amycolatopsis</taxon>
    </lineage>
</organism>
<feature type="modified residue" description="N6-(pyridoxal phosphate)lysine" evidence="6">
    <location>
        <position position="210"/>
    </location>
</feature>
<dbReference type="GO" id="GO:0008732">
    <property type="term" value="F:L-allo-threonine aldolase activity"/>
    <property type="evidence" value="ECO:0007669"/>
    <property type="project" value="TreeGrafter"/>
</dbReference>
<dbReference type="NCBIfam" id="NF041359">
    <property type="entry name" value="GntG_guanitoxin"/>
    <property type="match status" value="1"/>
</dbReference>
<dbReference type="SUPFAM" id="SSF53383">
    <property type="entry name" value="PLP-dependent transferases"/>
    <property type="match status" value="1"/>
</dbReference>
<dbReference type="InterPro" id="IPR015421">
    <property type="entry name" value="PyrdxlP-dep_Trfase_major"/>
</dbReference>
<dbReference type="InterPro" id="IPR023603">
    <property type="entry name" value="Low_specificity_L-TA-like"/>
</dbReference>
<feature type="region of interest" description="Disordered" evidence="7">
    <location>
        <begin position="106"/>
        <end position="130"/>
    </location>
</feature>
<dbReference type="FunFam" id="3.40.640.10:FF:000030">
    <property type="entry name" value="Low-specificity L-threonine aldolase"/>
    <property type="match status" value="1"/>
</dbReference>
<dbReference type="STRING" id="31958.SD37_09300"/>
<dbReference type="Gene3D" id="3.40.640.10">
    <property type="entry name" value="Type I PLP-dependent aspartate aminotransferase-like (Major domain)"/>
    <property type="match status" value="1"/>
</dbReference>
<dbReference type="PIRSF" id="PIRSF017617">
    <property type="entry name" value="Thr_aldolase"/>
    <property type="match status" value="1"/>
</dbReference>
<keyword evidence="10" id="KW-1185">Reference proteome</keyword>
<evidence type="ECO:0000256" key="4">
    <source>
        <dbReference type="ARBA" id="ARBA00023194"/>
    </source>
</evidence>
<dbReference type="EMBL" id="CP016174">
    <property type="protein sequence ID" value="ANN15824.1"/>
    <property type="molecule type" value="Genomic_DNA"/>
</dbReference>
<gene>
    <name evidence="9" type="ORF">SD37_09300</name>
</gene>
<dbReference type="GO" id="GO:0006567">
    <property type="term" value="P:L-threonine catabolic process"/>
    <property type="evidence" value="ECO:0007669"/>
    <property type="project" value="TreeGrafter"/>
</dbReference>
<evidence type="ECO:0000313" key="10">
    <source>
        <dbReference type="Proteomes" id="UP000093695"/>
    </source>
</evidence>
<evidence type="ECO:0000256" key="6">
    <source>
        <dbReference type="PIRSR" id="PIRSR017617-1"/>
    </source>
</evidence>
<evidence type="ECO:0000256" key="3">
    <source>
        <dbReference type="ARBA" id="ARBA00022898"/>
    </source>
</evidence>
<dbReference type="PANTHER" id="PTHR48097:SF9">
    <property type="entry name" value="L-THREONINE ALDOLASE"/>
    <property type="match status" value="1"/>
</dbReference>
<dbReference type="RefSeq" id="WP_044852702.1">
    <property type="nucleotide sequence ID" value="NZ_CP016174.1"/>
</dbReference>
<dbReference type="Pfam" id="PF01212">
    <property type="entry name" value="Beta_elim_lyase"/>
    <property type="match status" value="1"/>
</dbReference>
<sequence>MAEPGEGAIDLRSDTVTRPDRAMRAAMERAEVADNVIDTDPTMAVLERRIAVLLGMPAGLWMPSGTMANLVALMVHLQRGDRFLAPRDVHILADELGGAAWLAGGMPEPMPHDGGPGRPSPSAVRSACPPTGTAYNELRTTLLCLENTHNAAGGAVTSPDEHERLVMAARDRGLLVHLDGARLWNAAVALGVAPSALTTGVDSVQVCLSKGLGAPVGSVLAGNEEFIAAGRRVRQMLGGGVRQGGVLAAAGLVALDRIDELVEDHGKARTLASGLARLGWAVNRPETNIVLATVPSVPVMLTKLARLGILASEIAGQVRFVTHRDITHSGIEDVLVRISAGIAVAEPVEEIGFALEG</sequence>
<comment type="similarity">
    <text evidence="2">Belongs to the threonine aldolase family.</text>
</comment>
<reference evidence="9 10" key="1">
    <citation type="journal article" date="2015" name="Genome Announc.">
        <title>Draft Genome Sequence of Norvancomycin-Producing Strain Amycolatopsis orientalis CPCC200066.</title>
        <authorList>
            <person name="Lei X."/>
            <person name="Yuan F."/>
            <person name="Shi Y."/>
            <person name="Li X."/>
            <person name="Wang L."/>
            <person name="Hong B."/>
        </authorList>
    </citation>
    <scope>NUCLEOTIDE SEQUENCE [LARGE SCALE GENOMIC DNA]</scope>
    <source>
        <strain evidence="9 10">B-37</strain>
    </source>
</reference>